<evidence type="ECO:0000313" key="2">
    <source>
        <dbReference type="Proteomes" id="UP000321083"/>
    </source>
</evidence>
<reference evidence="1 2" key="1">
    <citation type="submission" date="2019-08" db="EMBL/GenBank/DDBJ databases">
        <title>100 year-old enigma solved: identification of Planctomyces bekefii, the type genus and species of the phylum Planctomycetes.</title>
        <authorList>
            <person name="Svetlana D.N."/>
            <person name="Overmann J."/>
        </authorList>
    </citation>
    <scope>NUCLEOTIDE SEQUENCE [LARGE SCALE GENOMIC DNA]</scope>
    <source>
        <strain evidence="1">Phe10_nw2017</strain>
    </source>
</reference>
<comment type="caution">
    <text evidence="1">The sequence shown here is derived from an EMBL/GenBank/DDBJ whole genome shotgun (WGS) entry which is preliminary data.</text>
</comment>
<keyword evidence="2" id="KW-1185">Reference proteome</keyword>
<protein>
    <submittedName>
        <fullName evidence="1">Uncharacterized protein</fullName>
    </submittedName>
</protein>
<organism evidence="1 2">
    <name type="scientific">Planctomyces bekefii</name>
    <dbReference type="NCBI Taxonomy" id="1653850"/>
    <lineage>
        <taxon>Bacteria</taxon>
        <taxon>Pseudomonadati</taxon>
        <taxon>Planctomycetota</taxon>
        <taxon>Planctomycetia</taxon>
        <taxon>Planctomycetales</taxon>
        <taxon>Planctomycetaceae</taxon>
        <taxon>Planctomyces</taxon>
    </lineage>
</organism>
<proteinExistence type="predicted"/>
<sequence>MVGVIPAILTRQLRVSTQAGEAGWAEVCQSPEGLQGDGFLLADLDRDFDRAKLADGKSAAVLLDPEGDRRTVPQLAGENRW</sequence>
<accession>A0A5C6M7Z7</accession>
<dbReference type="Proteomes" id="UP000321083">
    <property type="component" value="Unassembled WGS sequence"/>
</dbReference>
<evidence type="ECO:0000313" key="1">
    <source>
        <dbReference type="EMBL" id="TWW09224.1"/>
    </source>
</evidence>
<reference evidence="1 2" key="2">
    <citation type="submission" date="2019-08" db="EMBL/GenBank/DDBJ databases">
        <authorList>
            <person name="Henke P."/>
        </authorList>
    </citation>
    <scope>NUCLEOTIDE SEQUENCE [LARGE SCALE GENOMIC DNA]</scope>
    <source>
        <strain evidence="1">Phe10_nw2017</strain>
    </source>
</reference>
<dbReference type="AlphaFoldDB" id="A0A5C6M7Z7"/>
<dbReference type="EMBL" id="SRHE01000342">
    <property type="protein sequence ID" value="TWW09224.1"/>
    <property type="molecule type" value="Genomic_DNA"/>
</dbReference>
<gene>
    <name evidence="1" type="ORF">E3A20_16470</name>
</gene>
<name>A0A5C6M7Z7_9PLAN</name>